<dbReference type="PANTHER" id="PTHR30126">
    <property type="entry name" value="HTH-TYPE TRANSCRIPTIONAL REGULATOR"/>
    <property type="match status" value="1"/>
</dbReference>
<keyword evidence="4" id="KW-0804">Transcription</keyword>
<sequence>MTLDQLIVLETIVRTGSFRAASEALFRTQPAISAAVRKLEEELNLKLFSRDGYRPVLTEAGRAILEKAQSVLRQARGLEDLAANLAQGCEPELRIAVNSICPMPIILDFLRRFDESHPATRLRIGFEVMGGTIERLLDGEVDLALLALPRGIGTSLTKIPLGNVTMLSVAAPNFAAFRLDREPTLEDMRGFVQVVVRDTTRHMPKIDTGGMLEGGRHWSVGDPWIKKEIILAGLGWGALPDHMIEAELKSGTLLPLTGSFTHQVELPIYLARLTERPPGRVASELWHEMAREFSDR</sequence>
<dbReference type="InterPro" id="IPR036388">
    <property type="entry name" value="WH-like_DNA-bd_sf"/>
</dbReference>
<dbReference type="Gene3D" id="3.40.190.290">
    <property type="match status" value="1"/>
</dbReference>
<keyword evidence="7" id="KW-1185">Reference proteome</keyword>
<dbReference type="SUPFAM" id="SSF46785">
    <property type="entry name" value="Winged helix' DNA-binding domain"/>
    <property type="match status" value="1"/>
</dbReference>
<dbReference type="SUPFAM" id="SSF53850">
    <property type="entry name" value="Periplasmic binding protein-like II"/>
    <property type="match status" value="1"/>
</dbReference>
<gene>
    <name evidence="6" type="ORF">J3U87_02215</name>
</gene>
<evidence type="ECO:0000256" key="3">
    <source>
        <dbReference type="ARBA" id="ARBA00023125"/>
    </source>
</evidence>
<dbReference type="PRINTS" id="PR00039">
    <property type="entry name" value="HTHLYSR"/>
</dbReference>
<dbReference type="RefSeq" id="WP_237381389.1">
    <property type="nucleotide sequence ID" value="NZ_CP071793.1"/>
</dbReference>
<dbReference type="EMBL" id="CP071793">
    <property type="protein sequence ID" value="QTD51258.1"/>
    <property type="molecule type" value="Genomic_DNA"/>
</dbReference>
<evidence type="ECO:0000313" key="6">
    <source>
        <dbReference type="EMBL" id="QTD51258.1"/>
    </source>
</evidence>
<dbReference type="Proteomes" id="UP000663929">
    <property type="component" value="Chromosome"/>
</dbReference>
<dbReference type="InterPro" id="IPR036390">
    <property type="entry name" value="WH_DNA-bd_sf"/>
</dbReference>
<evidence type="ECO:0000313" key="7">
    <source>
        <dbReference type="Proteomes" id="UP000663929"/>
    </source>
</evidence>
<dbReference type="AlphaFoldDB" id="A0A8A4TQI3"/>
<proteinExistence type="inferred from homology"/>
<name>A0A8A4TQI3_SULCO</name>
<protein>
    <submittedName>
        <fullName evidence="6">LysR family transcriptional regulator</fullName>
    </submittedName>
</protein>
<dbReference type="Pfam" id="PF00126">
    <property type="entry name" value="HTH_1"/>
    <property type="match status" value="1"/>
</dbReference>
<reference evidence="6" key="1">
    <citation type="submission" date="2021-03" db="EMBL/GenBank/DDBJ databases">
        <title>Acanthopleuribacteraceae sp. M133.</title>
        <authorList>
            <person name="Wang G."/>
        </authorList>
    </citation>
    <scope>NUCLEOTIDE SEQUENCE</scope>
    <source>
        <strain evidence="6">M133</strain>
    </source>
</reference>
<dbReference type="GO" id="GO:0003700">
    <property type="term" value="F:DNA-binding transcription factor activity"/>
    <property type="evidence" value="ECO:0007669"/>
    <property type="project" value="InterPro"/>
</dbReference>
<dbReference type="Gene3D" id="1.10.10.10">
    <property type="entry name" value="Winged helix-like DNA-binding domain superfamily/Winged helix DNA-binding domain"/>
    <property type="match status" value="1"/>
</dbReference>
<evidence type="ECO:0000256" key="1">
    <source>
        <dbReference type="ARBA" id="ARBA00009437"/>
    </source>
</evidence>
<feature type="domain" description="HTH lysR-type" evidence="5">
    <location>
        <begin position="1"/>
        <end position="58"/>
    </location>
</feature>
<evidence type="ECO:0000256" key="2">
    <source>
        <dbReference type="ARBA" id="ARBA00023015"/>
    </source>
</evidence>
<keyword evidence="2" id="KW-0805">Transcription regulation</keyword>
<organism evidence="6 7">
    <name type="scientific">Sulfidibacter corallicola</name>
    <dbReference type="NCBI Taxonomy" id="2818388"/>
    <lineage>
        <taxon>Bacteria</taxon>
        <taxon>Pseudomonadati</taxon>
        <taxon>Acidobacteriota</taxon>
        <taxon>Holophagae</taxon>
        <taxon>Acanthopleuribacterales</taxon>
        <taxon>Acanthopleuribacteraceae</taxon>
        <taxon>Sulfidibacter</taxon>
    </lineage>
</organism>
<comment type="similarity">
    <text evidence="1">Belongs to the LysR transcriptional regulatory family.</text>
</comment>
<accession>A0A8A4TQI3</accession>
<dbReference type="FunFam" id="1.10.10.10:FF:000001">
    <property type="entry name" value="LysR family transcriptional regulator"/>
    <property type="match status" value="1"/>
</dbReference>
<dbReference type="GO" id="GO:0000976">
    <property type="term" value="F:transcription cis-regulatory region binding"/>
    <property type="evidence" value="ECO:0007669"/>
    <property type="project" value="TreeGrafter"/>
</dbReference>
<dbReference type="PROSITE" id="PS50931">
    <property type="entry name" value="HTH_LYSR"/>
    <property type="match status" value="1"/>
</dbReference>
<dbReference type="InterPro" id="IPR005119">
    <property type="entry name" value="LysR_subst-bd"/>
</dbReference>
<dbReference type="InterPro" id="IPR000847">
    <property type="entry name" value="LysR_HTH_N"/>
</dbReference>
<keyword evidence="3" id="KW-0238">DNA-binding</keyword>
<dbReference type="KEGG" id="scor:J3U87_02215"/>
<evidence type="ECO:0000256" key="4">
    <source>
        <dbReference type="ARBA" id="ARBA00023163"/>
    </source>
</evidence>
<dbReference type="Pfam" id="PF03466">
    <property type="entry name" value="LysR_substrate"/>
    <property type="match status" value="1"/>
</dbReference>
<dbReference type="PANTHER" id="PTHR30126:SF88">
    <property type="entry name" value="TRANSCRIPTIONAL REGULATOR-RELATED"/>
    <property type="match status" value="1"/>
</dbReference>
<evidence type="ECO:0000259" key="5">
    <source>
        <dbReference type="PROSITE" id="PS50931"/>
    </source>
</evidence>